<dbReference type="CDD" id="cd10917">
    <property type="entry name" value="CE4_NodB_like_6s_7s"/>
    <property type="match status" value="1"/>
</dbReference>
<keyword evidence="1" id="KW-0479">Metal-binding</keyword>
<dbReference type="GO" id="GO:0016810">
    <property type="term" value="F:hydrolase activity, acting on carbon-nitrogen (but not peptide) bonds"/>
    <property type="evidence" value="ECO:0007669"/>
    <property type="project" value="InterPro"/>
</dbReference>
<dbReference type="PROSITE" id="PS51677">
    <property type="entry name" value="NODB"/>
    <property type="match status" value="1"/>
</dbReference>
<evidence type="ECO:0000313" key="6">
    <source>
        <dbReference type="Proteomes" id="UP000306196"/>
    </source>
</evidence>
<evidence type="ECO:0000256" key="1">
    <source>
        <dbReference type="ARBA" id="ARBA00022723"/>
    </source>
</evidence>
<dbReference type="EMBL" id="VAUV01000016">
    <property type="protein sequence ID" value="TLD69096.1"/>
    <property type="molecule type" value="Genomic_DNA"/>
</dbReference>
<feature type="compositionally biased region" description="Low complexity" evidence="3">
    <location>
        <begin position="1"/>
        <end position="18"/>
    </location>
</feature>
<feature type="domain" description="NodB homology" evidence="4">
    <location>
        <begin position="61"/>
        <end position="244"/>
    </location>
</feature>
<dbReference type="GO" id="GO:0005975">
    <property type="term" value="P:carbohydrate metabolic process"/>
    <property type="evidence" value="ECO:0007669"/>
    <property type="project" value="InterPro"/>
</dbReference>
<proteinExistence type="predicted"/>
<dbReference type="Gene3D" id="3.20.20.370">
    <property type="entry name" value="Glycoside hydrolase/deacetylase"/>
    <property type="match status" value="1"/>
</dbReference>
<dbReference type="OrthoDB" id="9814083at2"/>
<dbReference type="SUPFAM" id="SSF88713">
    <property type="entry name" value="Glycoside hydrolase/deacetylase"/>
    <property type="match status" value="1"/>
</dbReference>
<sequence>MSIFHSSSSSNGRSTRSSKTQPTLIALGVTGMLSALLMTVPLDGQQAKSFREINRGPLDQKRIALTFDAGGEATDLHQLLATLRDAGIHCTFFLTGRWSSKHPELVRKILSEGHEIGNHSWSHPDFTRLDDEHIRSEIQKTEAFLMALTGQSSKPLFRAPFGARNRRVLKTVGELGYHSIYWTLDSLDSVDPPKTAPFLVNRITGKADAALQGAIILMHVGEPSTAVALPSIVADLQRRGFTLVSVSDLLDL</sequence>
<dbReference type="AlphaFoldDB" id="A0A5R8K9Y0"/>
<dbReference type="PANTHER" id="PTHR10587:SF133">
    <property type="entry name" value="CHITIN DEACETYLASE 1-RELATED"/>
    <property type="match status" value="1"/>
</dbReference>
<dbReference type="InterPro" id="IPR011330">
    <property type="entry name" value="Glyco_hydro/deAcase_b/a-brl"/>
</dbReference>
<accession>A0A5R8K9Y0</accession>
<evidence type="ECO:0000256" key="3">
    <source>
        <dbReference type="SAM" id="MobiDB-lite"/>
    </source>
</evidence>
<dbReference type="PANTHER" id="PTHR10587">
    <property type="entry name" value="GLYCOSYL TRANSFERASE-RELATED"/>
    <property type="match status" value="1"/>
</dbReference>
<dbReference type="Pfam" id="PF01522">
    <property type="entry name" value="Polysacc_deac_1"/>
    <property type="match status" value="1"/>
</dbReference>
<dbReference type="RefSeq" id="WP_138088020.1">
    <property type="nucleotide sequence ID" value="NZ_VAUV01000016.1"/>
</dbReference>
<evidence type="ECO:0000313" key="5">
    <source>
        <dbReference type="EMBL" id="TLD69096.1"/>
    </source>
</evidence>
<keyword evidence="6" id="KW-1185">Reference proteome</keyword>
<dbReference type="InterPro" id="IPR002509">
    <property type="entry name" value="NODB_dom"/>
</dbReference>
<reference evidence="5 6" key="1">
    <citation type="submission" date="2019-05" db="EMBL/GenBank/DDBJ databases">
        <title>Verrucobacter flavum gen. nov., sp. nov. a new member of the family Verrucomicrobiaceae.</title>
        <authorList>
            <person name="Szuroczki S."/>
            <person name="Abbaszade G."/>
            <person name="Szabo A."/>
            <person name="Felfoldi T."/>
            <person name="Schumann P."/>
            <person name="Boka K."/>
            <person name="Keki Z."/>
            <person name="Toumi M."/>
            <person name="Toth E."/>
        </authorList>
    </citation>
    <scope>NUCLEOTIDE SEQUENCE [LARGE SCALE GENOMIC DNA]</scope>
    <source>
        <strain evidence="5 6">MG-N-17</strain>
    </source>
</reference>
<keyword evidence="2" id="KW-0378">Hydrolase</keyword>
<dbReference type="GO" id="GO:0046872">
    <property type="term" value="F:metal ion binding"/>
    <property type="evidence" value="ECO:0007669"/>
    <property type="project" value="UniProtKB-KW"/>
</dbReference>
<feature type="region of interest" description="Disordered" evidence="3">
    <location>
        <begin position="1"/>
        <end position="20"/>
    </location>
</feature>
<dbReference type="GO" id="GO:0016020">
    <property type="term" value="C:membrane"/>
    <property type="evidence" value="ECO:0007669"/>
    <property type="project" value="TreeGrafter"/>
</dbReference>
<evidence type="ECO:0000259" key="4">
    <source>
        <dbReference type="PROSITE" id="PS51677"/>
    </source>
</evidence>
<comment type="caution">
    <text evidence="5">The sequence shown here is derived from an EMBL/GenBank/DDBJ whole genome shotgun (WGS) entry which is preliminary data.</text>
</comment>
<gene>
    <name evidence="5" type="ORF">FEM03_19715</name>
</gene>
<evidence type="ECO:0000256" key="2">
    <source>
        <dbReference type="ARBA" id="ARBA00022801"/>
    </source>
</evidence>
<protein>
    <submittedName>
        <fullName evidence="5">Polysaccharide deacetylase family protein</fullName>
    </submittedName>
</protein>
<name>A0A5R8K9Y0_9BACT</name>
<dbReference type="Proteomes" id="UP000306196">
    <property type="component" value="Unassembled WGS sequence"/>
</dbReference>
<organism evidence="5 6">
    <name type="scientific">Phragmitibacter flavus</name>
    <dbReference type="NCBI Taxonomy" id="2576071"/>
    <lineage>
        <taxon>Bacteria</taxon>
        <taxon>Pseudomonadati</taxon>
        <taxon>Verrucomicrobiota</taxon>
        <taxon>Verrucomicrobiia</taxon>
        <taxon>Verrucomicrobiales</taxon>
        <taxon>Verrucomicrobiaceae</taxon>
        <taxon>Phragmitibacter</taxon>
    </lineage>
</organism>
<dbReference type="InterPro" id="IPR050248">
    <property type="entry name" value="Polysacc_deacetylase_ArnD"/>
</dbReference>